<feature type="compositionally biased region" description="Polar residues" evidence="1">
    <location>
        <begin position="933"/>
        <end position="953"/>
    </location>
</feature>
<dbReference type="InterPro" id="IPR047187">
    <property type="entry name" value="SF1_C_Upf1"/>
</dbReference>
<reference evidence="4 5" key="1">
    <citation type="journal article" date="2019" name="Nat. Ecol. Evol.">
        <title>Megaphylogeny resolves global patterns of mushroom evolution.</title>
        <authorList>
            <person name="Varga T."/>
            <person name="Krizsan K."/>
            <person name="Foldi C."/>
            <person name="Dima B."/>
            <person name="Sanchez-Garcia M."/>
            <person name="Sanchez-Ramirez S."/>
            <person name="Szollosi G.J."/>
            <person name="Szarkandi J.G."/>
            <person name="Papp V."/>
            <person name="Albert L."/>
            <person name="Andreopoulos W."/>
            <person name="Angelini C."/>
            <person name="Antonin V."/>
            <person name="Barry K.W."/>
            <person name="Bougher N.L."/>
            <person name="Buchanan P."/>
            <person name="Buyck B."/>
            <person name="Bense V."/>
            <person name="Catcheside P."/>
            <person name="Chovatia M."/>
            <person name="Cooper J."/>
            <person name="Damon W."/>
            <person name="Desjardin D."/>
            <person name="Finy P."/>
            <person name="Geml J."/>
            <person name="Haridas S."/>
            <person name="Hughes K."/>
            <person name="Justo A."/>
            <person name="Karasinski D."/>
            <person name="Kautmanova I."/>
            <person name="Kiss B."/>
            <person name="Kocsube S."/>
            <person name="Kotiranta H."/>
            <person name="LaButti K.M."/>
            <person name="Lechner B.E."/>
            <person name="Liimatainen K."/>
            <person name="Lipzen A."/>
            <person name="Lukacs Z."/>
            <person name="Mihaltcheva S."/>
            <person name="Morgado L.N."/>
            <person name="Niskanen T."/>
            <person name="Noordeloos M.E."/>
            <person name="Ohm R.A."/>
            <person name="Ortiz-Santana B."/>
            <person name="Ovrebo C."/>
            <person name="Racz N."/>
            <person name="Riley R."/>
            <person name="Savchenko A."/>
            <person name="Shiryaev A."/>
            <person name="Soop K."/>
            <person name="Spirin V."/>
            <person name="Szebenyi C."/>
            <person name="Tomsovsky M."/>
            <person name="Tulloss R.E."/>
            <person name="Uehling J."/>
            <person name="Grigoriev I.V."/>
            <person name="Vagvolgyi C."/>
            <person name="Papp T."/>
            <person name="Martin F.M."/>
            <person name="Miettinen O."/>
            <person name="Hibbett D.S."/>
            <person name="Nagy L.G."/>
        </authorList>
    </citation>
    <scope>NUCLEOTIDE SEQUENCE [LARGE SCALE GENOMIC DNA]</scope>
    <source>
        <strain evidence="4 5">CBS 962.96</strain>
    </source>
</reference>
<evidence type="ECO:0000259" key="2">
    <source>
        <dbReference type="Pfam" id="PF13086"/>
    </source>
</evidence>
<name>A0A4V4HG12_DENBC</name>
<dbReference type="Pfam" id="PF13087">
    <property type="entry name" value="AAA_12"/>
    <property type="match status" value="1"/>
</dbReference>
<sequence length="977" mass="109336">MNSLDQKILPNERGTIQIRHYNRCLAGNATRDLFESLPKKAASQSTIVGISISQGEGGVIDTIAFATTDIVFLIDGISGSENLGRAGSNTAWKSASNFPSETTFKQLLAAPDAHSSFLASFDMPRVALRLFAHLGYHVRGVDLSTVCSPSETEALLPGKAISTKFRGIDQFGVNRLWHENSESKGNLCLRAWLSAKLAKACYSQIQDAKKVDTRHVRKDVRILPNAYDIDRLSDLLSRTQILQCLAELLKQTDILAKALPKEMISEYDDFTGTVSGGYQLTNSRYKTRVKRSAQSMVIMTDERGREYQGRASGAQGKTTNIKFGSGQQPTGLIQNIRVIGRDDPTMGEKARNFVLLKVLHGDVNLIDYDFIRFLWFPTPDDLSALGEEAWYEEESYQAQVDRFTTDLNDSQREVVNAMVSCRPVVVVHGPPGTGKTTTITSAAWYWSSHNQPVWIIGHSNVSVKNSAEKLWKKHVRFKIIVSKEFYVEWHEHIYEGIAKNVIRGDEMPTDPVGMERVLEGAKVILSTLGMLSNPALDKNRTFALVPMERLIVDEASQINTFEYLTVFHKFHRTLEKVCFFGDPKQRRFISTLVYNGRLKSEHQINNLSCVSFVDVQSGVEWKTGTSWTVAKKKQNLAEIHCISNLVRHYYGSKNFCIITPYDGQRSAIESVLKAEGLRWDRVFNVDSFQGNEADYVLISVVRTEKVGFLSSLQRLTVMLTRCRAGMVIVSNKQFLEHAGYATLVGRMASHWENEARKLRYLPWVTSADITNQSVHLPGAPGKNVRVELSSLVVRPSVRVSYESSFQLRPWWLKQYLNANIIPQREDFNYNAVFPALPVQPKRIQPKPTPQPKSVQPKPIQSKSIQPKPIQPMPVQSYQNTPPKPKPTSKPKIQQHYGTLKRSSVSSSKEVSKPTRLSSLEPTGDGPLVFRLTIKTSGSGKANGVTNKDTTASGPKSVGGKAQRTTNGNQGDKKKRRL</sequence>
<dbReference type="GO" id="GO:0004386">
    <property type="term" value="F:helicase activity"/>
    <property type="evidence" value="ECO:0007669"/>
    <property type="project" value="InterPro"/>
</dbReference>
<dbReference type="InterPro" id="IPR027417">
    <property type="entry name" value="P-loop_NTPase"/>
</dbReference>
<protein>
    <submittedName>
        <fullName evidence="4">P-loop containing nucleoside triphosphate hydrolase protein</fullName>
    </submittedName>
</protein>
<organism evidence="4 5">
    <name type="scientific">Dendrothele bispora (strain CBS 962.96)</name>
    <dbReference type="NCBI Taxonomy" id="1314807"/>
    <lineage>
        <taxon>Eukaryota</taxon>
        <taxon>Fungi</taxon>
        <taxon>Dikarya</taxon>
        <taxon>Basidiomycota</taxon>
        <taxon>Agaricomycotina</taxon>
        <taxon>Agaricomycetes</taxon>
        <taxon>Agaricomycetidae</taxon>
        <taxon>Agaricales</taxon>
        <taxon>Agaricales incertae sedis</taxon>
        <taxon>Dendrothele</taxon>
    </lineage>
</organism>
<keyword evidence="5" id="KW-1185">Reference proteome</keyword>
<dbReference type="Proteomes" id="UP000297245">
    <property type="component" value="Unassembled WGS sequence"/>
</dbReference>
<dbReference type="AlphaFoldDB" id="A0A4V4HG12"/>
<evidence type="ECO:0000256" key="1">
    <source>
        <dbReference type="SAM" id="MobiDB-lite"/>
    </source>
</evidence>
<feature type="domain" description="DNA2/NAM7 helicase-like C-terminal" evidence="3">
    <location>
        <begin position="586"/>
        <end position="732"/>
    </location>
</feature>
<dbReference type="SUPFAM" id="SSF52540">
    <property type="entry name" value="P-loop containing nucleoside triphosphate hydrolases"/>
    <property type="match status" value="1"/>
</dbReference>
<proteinExistence type="predicted"/>
<dbReference type="Gene3D" id="3.40.50.300">
    <property type="entry name" value="P-loop containing nucleotide triphosphate hydrolases"/>
    <property type="match status" value="2"/>
</dbReference>
<dbReference type="InterPro" id="IPR041679">
    <property type="entry name" value="DNA2/NAM7-like_C"/>
</dbReference>
<dbReference type="InterPro" id="IPR045055">
    <property type="entry name" value="DNA2/NAM7-like"/>
</dbReference>
<dbReference type="EMBL" id="ML179163">
    <property type="protein sequence ID" value="THU97045.1"/>
    <property type="molecule type" value="Genomic_DNA"/>
</dbReference>
<keyword evidence="4" id="KW-0378">Hydrolase</keyword>
<evidence type="ECO:0000259" key="3">
    <source>
        <dbReference type="Pfam" id="PF13087"/>
    </source>
</evidence>
<dbReference type="OrthoDB" id="6513042at2759"/>
<dbReference type="CDD" id="cd18808">
    <property type="entry name" value="SF1_C_Upf1"/>
    <property type="match status" value="1"/>
</dbReference>
<feature type="region of interest" description="Disordered" evidence="1">
    <location>
        <begin position="840"/>
        <end position="977"/>
    </location>
</feature>
<dbReference type="PANTHER" id="PTHR10887">
    <property type="entry name" value="DNA2/NAM7 HELICASE FAMILY"/>
    <property type="match status" value="1"/>
</dbReference>
<dbReference type="Pfam" id="PF13086">
    <property type="entry name" value="AAA_11"/>
    <property type="match status" value="1"/>
</dbReference>
<feature type="domain" description="DNA2/NAM7 helicase helicase" evidence="2">
    <location>
        <begin position="406"/>
        <end position="472"/>
    </location>
</feature>
<accession>A0A4V4HG12</accession>
<evidence type="ECO:0000313" key="5">
    <source>
        <dbReference type="Proteomes" id="UP000297245"/>
    </source>
</evidence>
<evidence type="ECO:0000313" key="4">
    <source>
        <dbReference type="EMBL" id="THU97045.1"/>
    </source>
</evidence>
<gene>
    <name evidence="4" type="ORF">K435DRAFT_796827</name>
</gene>
<dbReference type="PANTHER" id="PTHR10887:SF495">
    <property type="entry name" value="HELICASE SENATAXIN ISOFORM X1-RELATED"/>
    <property type="match status" value="1"/>
</dbReference>
<dbReference type="GO" id="GO:0016787">
    <property type="term" value="F:hydrolase activity"/>
    <property type="evidence" value="ECO:0007669"/>
    <property type="project" value="UniProtKB-KW"/>
</dbReference>
<dbReference type="InterPro" id="IPR041677">
    <property type="entry name" value="DNA2/NAM7_AAA_11"/>
</dbReference>